<evidence type="ECO:0000259" key="7">
    <source>
        <dbReference type="Pfam" id="PF14322"/>
    </source>
</evidence>
<evidence type="ECO:0000256" key="5">
    <source>
        <dbReference type="ARBA" id="ARBA00023237"/>
    </source>
</evidence>
<name>A0A6N8KUP2_9SPHI</name>
<evidence type="ECO:0000313" key="9">
    <source>
        <dbReference type="Proteomes" id="UP000435036"/>
    </source>
</evidence>
<sequence length="528" mass="61008">MKFSGFLPFVTNAVLIILSPERFHSLLVEDFKLLIMIKLIKYSLFYLCPVLMLSSCDKFLEVKPQDNILEDQVFSSVNGFNIAINGIYAEMNNTETYGTNLTSGLVDVMAQYYLLGDREHVYAYYTGYDFNNVNFKDRIESIWSRMYTLIANTNAIIARVDEKQDMLGNPYYKLYKGESLAMRAFLHFDLLRLFGSTYAEDAAVKVMPYMTKPDRGIEPLLTASEVLQKINEDLKQAKELLKDSDPILTKGTLNVEDPLSNLLNYRQYRFNYFAVTGLLARVNLWMENKEEAKKYAKEVIDVGQAAGKEIFPFVTLEAVNNANLPDRVFSTEVLFALYNTRRVNIQNSLFSYSLTPQFILTFVGSLSEGRVPQLYPNENDYRRKLHWAQRVNNASNEVLYFTKYLEVTDNTGVANGYKNMFPLMRISEMYLIMMETATDLTEATHYYNILQVHRGLPEINISGEAELQELIQNEYLKEFIGEGQTFFYFKRLRMTSIPSPIRPGIDKMPMDKTFYVMPLPDSEISQRN</sequence>
<keyword evidence="4" id="KW-0472">Membrane</keyword>
<gene>
    <name evidence="8" type="ORF">GQF63_04085</name>
</gene>
<feature type="domain" description="RagB/SusD" evidence="6">
    <location>
        <begin position="358"/>
        <end position="491"/>
    </location>
</feature>
<dbReference type="InterPro" id="IPR033985">
    <property type="entry name" value="SusD-like_N"/>
</dbReference>
<comment type="caution">
    <text evidence="8">The sequence shown here is derived from an EMBL/GenBank/DDBJ whole genome shotgun (WGS) entry which is preliminary data.</text>
</comment>
<dbReference type="Pfam" id="PF07980">
    <property type="entry name" value="SusD_RagB"/>
    <property type="match status" value="1"/>
</dbReference>
<evidence type="ECO:0000256" key="1">
    <source>
        <dbReference type="ARBA" id="ARBA00004442"/>
    </source>
</evidence>
<dbReference type="InterPro" id="IPR012944">
    <property type="entry name" value="SusD_RagB_dom"/>
</dbReference>
<feature type="domain" description="SusD-like N-terminal" evidence="7">
    <location>
        <begin position="58"/>
        <end position="244"/>
    </location>
</feature>
<reference evidence="8 9" key="1">
    <citation type="submission" date="2019-12" db="EMBL/GenBank/DDBJ databases">
        <authorList>
            <person name="Dong K."/>
        </authorList>
    </citation>
    <scope>NUCLEOTIDE SEQUENCE [LARGE SCALE GENOMIC DNA]</scope>
    <source>
        <strain evidence="8 9">JCM 31225</strain>
    </source>
</reference>
<dbReference type="InterPro" id="IPR011990">
    <property type="entry name" value="TPR-like_helical_dom_sf"/>
</dbReference>
<dbReference type="SUPFAM" id="SSF48452">
    <property type="entry name" value="TPR-like"/>
    <property type="match status" value="1"/>
</dbReference>
<keyword evidence="9" id="KW-1185">Reference proteome</keyword>
<accession>A0A6N8KUP2</accession>
<dbReference type="Proteomes" id="UP000435036">
    <property type="component" value="Unassembled WGS sequence"/>
</dbReference>
<evidence type="ECO:0000256" key="3">
    <source>
        <dbReference type="ARBA" id="ARBA00022729"/>
    </source>
</evidence>
<comment type="similarity">
    <text evidence="2">Belongs to the SusD family.</text>
</comment>
<keyword evidence="5" id="KW-0998">Cell outer membrane</keyword>
<comment type="subcellular location">
    <subcellularLocation>
        <location evidence="1">Cell outer membrane</location>
    </subcellularLocation>
</comment>
<protein>
    <submittedName>
        <fullName evidence="8">RagB/SusD family nutrient uptake outer membrane protein</fullName>
    </submittedName>
</protein>
<proteinExistence type="inferred from homology"/>
<evidence type="ECO:0000256" key="4">
    <source>
        <dbReference type="ARBA" id="ARBA00023136"/>
    </source>
</evidence>
<evidence type="ECO:0000256" key="2">
    <source>
        <dbReference type="ARBA" id="ARBA00006275"/>
    </source>
</evidence>
<evidence type="ECO:0000259" key="6">
    <source>
        <dbReference type="Pfam" id="PF07980"/>
    </source>
</evidence>
<dbReference type="Gene3D" id="1.25.40.390">
    <property type="match status" value="1"/>
</dbReference>
<dbReference type="AlphaFoldDB" id="A0A6N8KUP2"/>
<keyword evidence="3" id="KW-0732">Signal</keyword>
<evidence type="ECO:0000313" key="8">
    <source>
        <dbReference type="EMBL" id="MVZ61193.1"/>
    </source>
</evidence>
<organism evidence="8 9">
    <name type="scientific">Sphingobacterium humi</name>
    <dbReference type="NCBI Taxonomy" id="1796905"/>
    <lineage>
        <taxon>Bacteria</taxon>
        <taxon>Pseudomonadati</taxon>
        <taxon>Bacteroidota</taxon>
        <taxon>Sphingobacteriia</taxon>
        <taxon>Sphingobacteriales</taxon>
        <taxon>Sphingobacteriaceae</taxon>
        <taxon>Sphingobacterium</taxon>
    </lineage>
</organism>
<dbReference type="EMBL" id="WSQA01000002">
    <property type="protein sequence ID" value="MVZ61193.1"/>
    <property type="molecule type" value="Genomic_DNA"/>
</dbReference>
<dbReference type="GO" id="GO:0009279">
    <property type="term" value="C:cell outer membrane"/>
    <property type="evidence" value="ECO:0007669"/>
    <property type="project" value="UniProtKB-SubCell"/>
</dbReference>
<dbReference type="Pfam" id="PF14322">
    <property type="entry name" value="SusD-like_3"/>
    <property type="match status" value="1"/>
</dbReference>